<evidence type="ECO:0000313" key="2">
    <source>
        <dbReference type="Proteomes" id="UP000177907"/>
    </source>
</evidence>
<proteinExistence type="predicted"/>
<sequence>MMMMMREFEVRRCEMETGCKFCHWCEQKTYMEVLYSGYGTVIQADKCQDCGRSYRTAPTRSWRAKHPLRNTTLAHPTPKAG</sequence>
<name>A0A1F6NUF7_9BACT</name>
<protein>
    <submittedName>
        <fullName evidence="1">Uncharacterized protein</fullName>
    </submittedName>
</protein>
<dbReference type="Proteomes" id="UP000177907">
    <property type="component" value="Unassembled WGS sequence"/>
</dbReference>
<evidence type="ECO:0000313" key="1">
    <source>
        <dbReference type="EMBL" id="OGH87559.1"/>
    </source>
</evidence>
<dbReference type="AlphaFoldDB" id="A0A1F6NUF7"/>
<reference evidence="1 2" key="1">
    <citation type="journal article" date="2016" name="Nat. Commun.">
        <title>Thousands of microbial genomes shed light on interconnected biogeochemical processes in an aquifer system.</title>
        <authorList>
            <person name="Anantharaman K."/>
            <person name="Brown C.T."/>
            <person name="Hug L.A."/>
            <person name="Sharon I."/>
            <person name="Castelle C.J."/>
            <person name="Probst A.J."/>
            <person name="Thomas B.C."/>
            <person name="Singh A."/>
            <person name="Wilkins M.J."/>
            <person name="Karaoz U."/>
            <person name="Brodie E.L."/>
            <person name="Williams K.H."/>
            <person name="Hubbard S.S."/>
            <person name="Banfield J.F."/>
        </authorList>
    </citation>
    <scope>NUCLEOTIDE SEQUENCE [LARGE SCALE GENOMIC DNA]</scope>
</reference>
<dbReference type="STRING" id="1798704.A3J93_03480"/>
<organism evidence="1 2">
    <name type="scientific">Candidatus Magasanikbacteria bacterium RIFOXYC2_FULL_42_28</name>
    <dbReference type="NCBI Taxonomy" id="1798704"/>
    <lineage>
        <taxon>Bacteria</taxon>
        <taxon>Candidatus Magasanikiibacteriota</taxon>
    </lineage>
</organism>
<gene>
    <name evidence="1" type="ORF">A3J93_03480</name>
</gene>
<accession>A0A1F6NUF7</accession>
<dbReference type="EMBL" id="MFQZ01000010">
    <property type="protein sequence ID" value="OGH87559.1"/>
    <property type="molecule type" value="Genomic_DNA"/>
</dbReference>
<comment type="caution">
    <text evidence="1">The sequence shown here is derived from an EMBL/GenBank/DDBJ whole genome shotgun (WGS) entry which is preliminary data.</text>
</comment>